<dbReference type="SUPFAM" id="SSF160755">
    <property type="entry name" value="YugN-like"/>
    <property type="match status" value="1"/>
</dbReference>
<evidence type="ECO:0000313" key="2">
    <source>
        <dbReference type="Proteomes" id="UP001185012"/>
    </source>
</evidence>
<gene>
    <name evidence="1" type="ORF">JOE21_000878</name>
</gene>
<protein>
    <submittedName>
        <fullName evidence="1">Uncharacterized protein</fullName>
    </submittedName>
</protein>
<keyword evidence="2" id="KW-1185">Reference proteome</keyword>
<evidence type="ECO:0000313" key="1">
    <source>
        <dbReference type="EMBL" id="MDR6224887.1"/>
    </source>
</evidence>
<proteinExistence type="predicted"/>
<comment type="caution">
    <text evidence="1">The sequence shown here is derived from an EMBL/GenBank/DDBJ whole genome shotgun (WGS) entry which is preliminary data.</text>
</comment>
<dbReference type="Gene3D" id="3.30.310.100">
    <property type="entry name" value="YugN-like"/>
    <property type="match status" value="1"/>
</dbReference>
<organism evidence="1 2">
    <name type="scientific">Desmospora profundinema</name>
    <dbReference type="NCBI Taxonomy" id="1571184"/>
    <lineage>
        <taxon>Bacteria</taxon>
        <taxon>Bacillati</taxon>
        <taxon>Bacillota</taxon>
        <taxon>Bacilli</taxon>
        <taxon>Bacillales</taxon>
        <taxon>Thermoactinomycetaceae</taxon>
        <taxon>Desmospora</taxon>
    </lineage>
</organism>
<dbReference type="EMBL" id="JAVDQG010000002">
    <property type="protein sequence ID" value="MDR6224887.1"/>
    <property type="molecule type" value="Genomic_DNA"/>
</dbReference>
<dbReference type="Proteomes" id="UP001185012">
    <property type="component" value="Unassembled WGS sequence"/>
</dbReference>
<name>A0ABU1IK19_9BACL</name>
<reference evidence="1 2" key="1">
    <citation type="submission" date="2023-07" db="EMBL/GenBank/DDBJ databases">
        <title>Genomic Encyclopedia of Type Strains, Phase IV (KMG-IV): sequencing the most valuable type-strain genomes for metagenomic binning, comparative biology and taxonomic classification.</title>
        <authorList>
            <person name="Goeker M."/>
        </authorList>
    </citation>
    <scope>NUCLEOTIDE SEQUENCE [LARGE SCALE GENOMIC DNA]</scope>
    <source>
        <strain evidence="1 2">DSM 45903</strain>
    </source>
</reference>
<dbReference type="RefSeq" id="WP_309862817.1">
    <property type="nucleotide sequence ID" value="NZ_JAVDQG010000002.1"/>
</dbReference>
<dbReference type="InterPro" id="IPR036491">
    <property type="entry name" value="YugN-like_sf"/>
</dbReference>
<sequence length="116" mass="12959">MRLRIKSIAGLIRTKDHVDSTLRSQGFVGRSGQYDIRIQDSASGHVYRLRIPTYPHSAGERDTCPMMRLGEPSIHCNRGSSRFQSNKADIPSPIVEAANDKLAEIVSYLHSRPTLP</sequence>
<accession>A0ABU1IK19</accession>